<evidence type="ECO:0000256" key="2">
    <source>
        <dbReference type="PROSITE-ProRule" id="PRU01161"/>
    </source>
</evidence>
<evidence type="ECO:0000256" key="1">
    <source>
        <dbReference type="ARBA" id="ARBA00023098"/>
    </source>
</evidence>
<comment type="caution">
    <text evidence="2">Lacks conserved residue(s) required for the propagation of feature annotation.</text>
</comment>
<dbReference type="GO" id="GO:0005811">
    <property type="term" value="C:lipid droplet"/>
    <property type="evidence" value="ECO:0007669"/>
    <property type="project" value="TreeGrafter"/>
</dbReference>
<evidence type="ECO:0000259" key="5">
    <source>
        <dbReference type="PROSITE" id="PS51635"/>
    </source>
</evidence>
<dbReference type="SUPFAM" id="SSF52151">
    <property type="entry name" value="FabD/lysophospholipase-like"/>
    <property type="match status" value="1"/>
</dbReference>
<evidence type="ECO:0000256" key="3">
    <source>
        <dbReference type="RuleBase" id="RU361262"/>
    </source>
</evidence>
<evidence type="ECO:0000256" key="4">
    <source>
        <dbReference type="SAM" id="MobiDB-lite"/>
    </source>
</evidence>
<reference evidence="6" key="1">
    <citation type="submission" date="2020-12" db="EMBL/GenBank/DDBJ databases">
        <authorList>
            <person name="Iha C."/>
        </authorList>
    </citation>
    <scope>NUCLEOTIDE SEQUENCE</scope>
</reference>
<sequence>MRPLASSRRLAGQARRPTATEGSAPSGVARLGWGTDSRRRVEEAMLNGDEEAPPPLKLAFGGGGIYFWWELGCIQWLSEHYDLRKTLMVGASGGALAATLAATGVDSEAALESAHRLGKQYGIWERPLGLMGVWGQIVREWLEELLPENAGELCRDRVEVLVTKLPFLELASISDFTSKADLIDANIASVHVPFFMDGQFSTLTRGEWCIDGSFQDFITSSNSDLLTCGGNTVLFDYLQDSYLASERADFMSLKEYDEVKKLMDLGYRHAQRLYDGGEFDRFDSSMCRQGWRWRLWPQWSFGS</sequence>
<feature type="active site" description="Nucleophile" evidence="2">
    <location>
        <position position="92"/>
    </location>
</feature>
<dbReference type="GO" id="GO:0016020">
    <property type="term" value="C:membrane"/>
    <property type="evidence" value="ECO:0007669"/>
    <property type="project" value="TreeGrafter"/>
</dbReference>
<evidence type="ECO:0000313" key="6">
    <source>
        <dbReference type="EMBL" id="CAD7702017.1"/>
    </source>
</evidence>
<dbReference type="EMBL" id="CAJHUC010001685">
    <property type="protein sequence ID" value="CAD7702017.1"/>
    <property type="molecule type" value="Genomic_DNA"/>
</dbReference>
<dbReference type="GO" id="GO:0004806">
    <property type="term" value="F:triacylglycerol lipase activity"/>
    <property type="evidence" value="ECO:0007669"/>
    <property type="project" value="TreeGrafter"/>
</dbReference>
<dbReference type="EC" id="3.1.1.-" evidence="3"/>
<comment type="similarity">
    <text evidence="3">Belongs to the patatin family.</text>
</comment>
<keyword evidence="2 3" id="KW-0378">Hydrolase</keyword>
<feature type="active site" description="Proton acceptor" evidence="2">
    <location>
        <position position="211"/>
    </location>
</feature>
<dbReference type="InterPro" id="IPR016035">
    <property type="entry name" value="Acyl_Trfase/lysoPLipase"/>
</dbReference>
<dbReference type="Pfam" id="PF01734">
    <property type="entry name" value="Patatin"/>
    <property type="match status" value="1"/>
</dbReference>
<dbReference type="AlphaFoldDB" id="A0A8S1J7I3"/>
<feature type="short sequence motif" description="GXSXG" evidence="2">
    <location>
        <begin position="90"/>
        <end position="94"/>
    </location>
</feature>
<name>A0A8S1J7I3_9CHLO</name>
<dbReference type="PANTHER" id="PTHR12406">
    <property type="entry name" value="CALCIUM-INDEPENDENT PHOSPHOLIPASE A2 IPLA2 -RELATED"/>
    <property type="match status" value="1"/>
</dbReference>
<accession>A0A8S1J7I3</accession>
<dbReference type="GO" id="GO:0005737">
    <property type="term" value="C:cytoplasm"/>
    <property type="evidence" value="ECO:0007669"/>
    <property type="project" value="TreeGrafter"/>
</dbReference>
<dbReference type="Proteomes" id="UP000708148">
    <property type="component" value="Unassembled WGS sequence"/>
</dbReference>
<comment type="caution">
    <text evidence="6">The sequence shown here is derived from an EMBL/GenBank/DDBJ whole genome shotgun (WGS) entry which is preliminary data.</text>
</comment>
<dbReference type="PROSITE" id="PS51635">
    <property type="entry name" value="PNPLA"/>
    <property type="match status" value="1"/>
</dbReference>
<keyword evidence="1 2" id="KW-0443">Lipid metabolism</keyword>
<dbReference type="InterPro" id="IPR002641">
    <property type="entry name" value="PNPLA_dom"/>
</dbReference>
<comment type="domain">
    <text evidence="3">The nitrogen atoms of the two glycine residues in the GGXR motif define the oxyanion hole, and stabilize the oxyanion that forms during the nucleophilic attack by the catalytic serine during substrate cleavage.</text>
</comment>
<proteinExistence type="inferred from homology"/>
<dbReference type="InterPro" id="IPR033562">
    <property type="entry name" value="PLPL"/>
</dbReference>
<organism evidence="6 7">
    <name type="scientific">Ostreobium quekettii</name>
    <dbReference type="NCBI Taxonomy" id="121088"/>
    <lineage>
        <taxon>Eukaryota</taxon>
        <taxon>Viridiplantae</taxon>
        <taxon>Chlorophyta</taxon>
        <taxon>core chlorophytes</taxon>
        <taxon>Ulvophyceae</taxon>
        <taxon>TCBD clade</taxon>
        <taxon>Bryopsidales</taxon>
        <taxon>Ostreobineae</taxon>
        <taxon>Ostreobiaceae</taxon>
        <taxon>Ostreobium</taxon>
    </lineage>
</organism>
<feature type="domain" description="PNPLA" evidence="5">
    <location>
        <begin position="58"/>
        <end position="224"/>
    </location>
</feature>
<dbReference type="GO" id="GO:0019433">
    <property type="term" value="P:triglyceride catabolic process"/>
    <property type="evidence" value="ECO:0007669"/>
    <property type="project" value="TreeGrafter"/>
</dbReference>
<dbReference type="OrthoDB" id="197155at2759"/>
<dbReference type="PANTHER" id="PTHR12406:SF45">
    <property type="entry name" value="PATATIN"/>
    <property type="match status" value="1"/>
</dbReference>
<keyword evidence="7" id="KW-1185">Reference proteome</keyword>
<evidence type="ECO:0000313" key="7">
    <source>
        <dbReference type="Proteomes" id="UP000708148"/>
    </source>
</evidence>
<dbReference type="Gene3D" id="3.40.1090.10">
    <property type="entry name" value="Cytosolic phospholipase A2 catalytic domain"/>
    <property type="match status" value="1"/>
</dbReference>
<keyword evidence="2 3" id="KW-0442">Lipid degradation</keyword>
<dbReference type="GO" id="GO:0055088">
    <property type="term" value="P:lipid homeostasis"/>
    <property type="evidence" value="ECO:0007669"/>
    <property type="project" value="TreeGrafter"/>
</dbReference>
<comment type="function">
    <text evidence="3">Lipolytic acyl hydrolase (LAH).</text>
</comment>
<feature type="region of interest" description="Disordered" evidence="4">
    <location>
        <begin position="1"/>
        <end position="32"/>
    </location>
</feature>
<gene>
    <name evidence="6" type="ORF">OSTQU699_LOCUS7374</name>
</gene>
<protein>
    <recommendedName>
        <fullName evidence="3">Patatin</fullName>
        <ecNumber evidence="3">3.1.1.-</ecNumber>
    </recommendedName>
</protein>